<reference evidence="2 3" key="1">
    <citation type="submission" date="2015-10" db="EMBL/GenBank/DDBJ databases">
        <title>Full genome of DAOMC 229536 Phialocephala scopiformis, a fungal endophyte of spruce producing the potent anti-insectan compound rugulosin.</title>
        <authorList>
            <consortium name="DOE Joint Genome Institute"/>
            <person name="Walker A.K."/>
            <person name="Frasz S.L."/>
            <person name="Seifert K.A."/>
            <person name="Miller J.D."/>
            <person name="Mondo S.J."/>
            <person name="Labutti K."/>
            <person name="Lipzen A."/>
            <person name="Dockter R."/>
            <person name="Kennedy M."/>
            <person name="Grigoriev I.V."/>
            <person name="Spatafora J.W."/>
        </authorList>
    </citation>
    <scope>NUCLEOTIDE SEQUENCE [LARGE SCALE GENOMIC DNA]</scope>
    <source>
        <strain evidence="2 3">CBS 120377</strain>
    </source>
</reference>
<name>A0A194WSL1_MOLSC</name>
<dbReference type="GeneID" id="28815875"/>
<sequence length="130" mass="14626">MRKQSLHWFEQGGTCSSVLVCIRNDWTRRIASSRNLELRSTSPTPNARSLPRIANRNSTPSTLTITLAVKQSKATEMLHKQTPLVPEHSLSMPPKNLVVERVLDAMRGMKPEAPNLYVPCHLRLVVCPET</sequence>
<gene>
    <name evidence="2" type="ORF">LY89DRAFT_244634</name>
</gene>
<dbReference type="Proteomes" id="UP000070700">
    <property type="component" value="Unassembled WGS sequence"/>
</dbReference>
<evidence type="ECO:0000313" key="2">
    <source>
        <dbReference type="EMBL" id="KUJ10602.1"/>
    </source>
</evidence>
<organism evidence="2 3">
    <name type="scientific">Mollisia scopiformis</name>
    <name type="common">Conifer needle endophyte fungus</name>
    <name type="synonym">Phialocephala scopiformis</name>
    <dbReference type="NCBI Taxonomy" id="149040"/>
    <lineage>
        <taxon>Eukaryota</taxon>
        <taxon>Fungi</taxon>
        <taxon>Dikarya</taxon>
        <taxon>Ascomycota</taxon>
        <taxon>Pezizomycotina</taxon>
        <taxon>Leotiomycetes</taxon>
        <taxon>Helotiales</taxon>
        <taxon>Mollisiaceae</taxon>
        <taxon>Mollisia</taxon>
    </lineage>
</organism>
<evidence type="ECO:0000256" key="1">
    <source>
        <dbReference type="SAM" id="MobiDB-lite"/>
    </source>
</evidence>
<feature type="compositionally biased region" description="Polar residues" evidence="1">
    <location>
        <begin position="37"/>
        <end position="47"/>
    </location>
</feature>
<dbReference type="AlphaFoldDB" id="A0A194WSL1"/>
<protein>
    <submittedName>
        <fullName evidence="2">Uncharacterized protein</fullName>
    </submittedName>
</protein>
<dbReference type="InParanoid" id="A0A194WSL1"/>
<accession>A0A194WSL1</accession>
<evidence type="ECO:0000313" key="3">
    <source>
        <dbReference type="Proteomes" id="UP000070700"/>
    </source>
</evidence>
<dbReference type="KEGG" id="psco:LY89DRAFT_244634"/>
<proteinExistence type="predicted"/>
<keyword evidence="3" id="KW-1185">Reference proteome</keyword>
<dbReference type="EMBL" id="KQ947428">
    <property type="protein sequence ID" value="KUJ10602.1"/>
    <property type="molecule type" value="Genomic_DNA"/>
</dbReference>
<dbReference type="RefSeq" id="XP_018064957.1">
    <property type="nucleotide sequence ID" value="XM_018206149.1"/>
</dbReference>
<feature type="region of interest" description="Disordered" evidence="1">
    <location>
        <begin position="37"/>
        <end position="56"/>
    </location>
</feature>